<dbReference type="PANTHER" id="PTHR21615">
    <property type="entry name" value="CYCLIN N-TERMINAL DOMAIN-CONTAINING PROTEIN 1"/>
    <property type="match status" value="1"/>
</dbReference>
<dbReference type="GO" id="GO:0007131">
    <property type="term" value="P:reciprocal meiotic recombination"/>
    <property type="evidence" value="ECO:0007669"/>
    <property type="project" value="TreeGrafter"/>
</dbReference>
<dbReference type="SUPFAM" id="SSF47954">
    <property type="entry name" value="Cyclin-like"/>
    <property type="match status" value="1"/>
</dbReference>
<name>A0A915HPP0_ROMCU</name>
<keyword evidence="1" id="KW-1133">Transmembrane helix</keyword>
<feature type="transmembrane region" description="Helical" evidence="1">
    <location>
        <begin position="259"/>
        <end position="278"/>
    </location>
</feature>
<dbReference type="AlphaFoldDB" id="A0A915HPP0"/>
<keyword evidence="1" id="KW-0812">Transmembrane</keyword>
<dbReference type="Proteomes" id="UP000887565">
    <property type="component" value="Unplaced"/>
</dbReference>
<dbReference type="WBParaSite" id="nRc.2.0.1.t03430-RA">
    <property type="protein sequence ID" value="nRc.2.0.1.t03430-RA"/>
    <property type="gene ID" value="nRc.2.0.1.g03430"/>
</dbReference>
<dbReference type="GO" id="GO:0035861">
    <property type="term" value="C:site of double-strand break"/>
    <property type="evidence" value="ECO:0007669"/>
    <property type="project" value="TreeGrafter"/>
</dbReference>
<keyword evidence="1" id="KW-0472">Membrane</keyword>
<keyword evidence="2" id="KW-1185">Reference proteome</keyword>
<accession>A0A915HPP0</accession>
<dbReference type="Gene3D" id="1.10.472.10">
    <property type="entry name" value="Cyclin-like"/>
    <property type="match status" value="2"/>
</dbReference>
<sequence>MTLHFNALYTYALQQSELGNHERNWSILEDKMCSQVTLRALSCVQVASKLHSNSGLSITTLKELLRKLGFCYTTDNILNSELRILKTLNFKVNFLSPLDYVEILLKLLEDQNLLNCDANRCFHYCVYVLDLILLNKDEIYTKIIEYSLKTTVFDSIGENLKFPNFLQKSTNLHEKMIFQQEYGNFFKYVHKKAPCAARRWSFSKFKRRNLGLNVRIKNRTTNPAVEQKTAIGNVISVVVVSASVVVVSASVVVISASVVVIPVGVVVVSASVVVVLVVDR</sequence>
<feature type="transmembrane region" description="Helical" evidence="1">
    <location>
        <begin position="230"/>
        <end position="253"/>
    </location>
</feature>
<evidence type="ECO:0000313" key="3">
    <source>
        <dbReference type="WBParaSite" id="nRc.2.0.1.t03430-RA"/>
    </source>
</evidence>
<dbReference type="PANTHER" id="PTHR21615:SF2">
    <property type="entry name" value="CYCLIN N-TERMINAL DOMAIN-CONTAINING PROTEIN 1"/>
    <property type="match status" value="1"/>
</dbReference>
<organism evidence="2 3">
    <name type="scientific">Romanomermis culicivorax</name>
    <name type="common">Nematode worm</name>
    <dbReference type="NCBI Taxonomy" id="13658"/>
    <lineage>
        <taxon>Eukaryota</taxon>
        <taxon>Metazoa</taxon>
        <taxon>Ecdysozoa</taxon>
        <taxon>Nematoda</taxon>
        <taxon>Enoplea</taxon>
        <taxon>Dorylaimia</taxon>
        <taxon>Mermithida</taxon>
        <taxon>Mermithoidea</taxon>
        <taxon>Mermithidae</taxon>
        <taxon>Romanomermis</taxon>
    </lineage>
</organism>
<evidence type="ECO:0000313" key="2">
    <source>
        <dbReference type="Proteomes" id="UP000887565"/>
    </source>
</evidence>
<protein>
    <submittedName>
        <fullName evidence="3">Cyclin N-terminal domain-containing protein</fullName>
    </submittedName>
</protein>
<proteinExistence type="predicted"/>
<dbReference type="InterPro" id="IPR036915">
    <property type="entry name" value="Cyclin-like_sf"/>
</dbReference>
<evidence type="ECO:0000256" key="1">
    <source>
        <dbReference type="SAM" id="Phobius"/>
    </source>
</evidence>
<reference evidence="3" key="1">
    <citation type="submission" date="2022-11" db="UniProtKB">
        <authorList>
            <consortium name="WormBaseParasite"/>
        </authorList>
    </citation>
    <scope>IDENTIFICATION</scope>
</reference>